<sequence>MASVNPLLTLERMLNGKTTLKTQKATHGNIVEIGTDLLNELRRSMQEDKDRAIQEALAEAEAKALAERMRALEEMRQKMNEEREQALEEARQKAEKEMAEIKYRCEVAEKKRARLAYEKYMQEKLDALKEAARKAEEDKQNALRELTESLSRRLRNEAALQREKAVAEALSIARKNFERRLQNAIDDTKRECEALAAAEAERVARIHKSEVDSLNQRIDNLNRTLNNERKAMQQLLNTHVDLKEDYKRFQNITRGYHSDFLLG</sequence>
<keyword evidence="1" id="KW-0175">Coiled coil</keyword>
<accession>A0A913XR96</accession>
<dbReference type="GeneID" id="110246038"/>
<dbReference type="AlphaFoldDB" id="A0A913XR96"/>
<dbReference type="KEGG" id="epa:110246038"/>
<name>A0A913XR96_EXADI</name>
<feature type="coiled-coil region" evidence="1">
    <location>
        <begin position="55"/>
        <end position="252"/>
    </location>
</feature>
<evidence type="ECO:0000313" key="2">
    <source>
        <dbReference type="EnsemblMetazoa" id="XP_020907996.1"/>
    </source>
</evidence>
<dbReference type="OMA" id="HSDYLMQ"/>
<organism evidence="2 3">
    <name type="scientific">Exaiptasia diaphana</name>
    <name type="common">Tropical sea anemone</name>
    <name type="synonym">Aiptasia pulchella</name>
    <dbReference type="NCBI Taxonomy" id="2652724"/>
    <lineage>
        <taxon>Eukaryota</taxon>
        <taxon>Metazoa</taxon>
        <taxon>Cnidaria</taxon>
        <taxon>Anthozoa</taxon>
        <taxon>Hexacorallia</taxon>
        <taxon>Actiniaria</taxon>
        <taxon>Aiptasiidae</taxon>
        <taxon>Exaiptasia</taxon>
    </lineage>
</organism>
<dbReference type="Proteomes" id="UP000887567">
    <property type="component" value="Unplaced"/>
</dbReference>
<reference evidence="2" key="1">
    <citation type="submission" date="2022-11" db="UniProtKB">
        <authorList>
            <consortium name="EnsemblMetazoa"/>
        </authorList>
    </citation>
    <scope>IDENTIFICATION</scope>
</reference>
<evidence type="ECO:0000313" key="3">
    <source>
        <dbReference type="Proteomes" id="UP000887567"/>
    </source>
</evidence>
<dbReference type="EnsemblMetazoa" id="XM_021052337.2">
    <property type="protein sequence ID" value="XP_020907996.1"/>
    <property type="gene ID" value="LOC110246038"/>
</dbReference>
<protein>
    <submittedName>
        <fullName evidence="2">Uncharacterized protein</fullName>
    </submittedName>
</protein>
<keyword evidence="3" id="KW-1185">Reference proteome</keyword>
<evidence type="ECO:0000256" key="1">
    <source>
        <dbReference type="SAM" id="Coils"/>
    </source>
</evidence>
<proteinExistence type="predicted"/>
<dbReference type="OrthoDB" id="5982311at2759"/>
<dbReference type="RefSeq" id="XP_020907996.1">
    <property type="nucleotide sequence ID" value="XM_021052337.2"/>
</dbReference>